<dbReference type="Gene3D" id="3.90.1580.10">
    <property type="entry name" value="paralog of FGE (formylglycine-generating enzyme)"/>
    <property type="match status" value="1"/>
</dbReference>
<accession>A0ABX0HW75</accession>
<feature type="domain" description="Sulfatase-modifying factor enzyme-like" evidence="1">
    <location>
        <begin position="190"/>
        <end position="329"/>
    </location>
</feature>
<dbReference type="SUPFAM" id="SSF56436">
    <property type="entry name" value="C-type lectin-like"/>
    <property type="match status" value="1"/>
</dbReference>
<organism evidence="2 3">
    <name type="scientific">Rubrivivax benzoatilyticus</name>
    <dbReference type="NCBI Taxonomy" id="316997"/>
    <lineage>
        <taxon>Bacteria</taxon>
        <taxon>Pseudomonadati</taxon>
        <taxon>Pseudomonadota</taxon>
        <taxon>Betaproteobacteria</taxon>
        <taxon>Burkholderiales</taxon>
        <taxon>Sphaerotilaceae</taxon>
        <taxon>Rubrivivax</taxon>
    </lineage>
</organism>
<dbReference type="PANTHER" id="PTHR23150">
    <property type="entry name" value="SULFATASE MODIFYING FACTOR 1, 2"/>
    <property type="match status" value="1"/>
</dbReference>
<dbReference type="InterPro" id="IPR005532">
    <property type="entry name" value="SUMF_dom"/>
</dbReference>
<dbReference type="InterPro" id="IPR051043">
    <property type="entry name" value="Sulfatase_Mod_Factor_Kinase"/>
</dbReference>
<dbReference type="Proteomes" id="UP000802098">
    <property type="component" value="Unassembled WGS sequence"/>
</dbReference>
<gene>
    <name evidence="2" type="ORF">G7087_06730</name>
</gene>
<comment type="caution">
    <text evidence="2">The sequence shown here is derived from an EMBL/GenBank/DDBJ whole genome shotgun (WGS) entry which is preliminary data.</text>
</comment>
<reference evidence="2 3" key="1">
    <citation type="submission" date="2020-03" db="EMBL/GenBank/DDBJ databases">
        <title>Rubrivivax benzoatilyticus JA2 (sequenced after 10 years sub-culturing).</title>
        <authorList>
            <person name="Gupta D."/>
            <person name="Chintalapati S."/>
            <person name="Chintalapati V.R."/>
        </authorList>
    </citation>
    <scope>NUCLEOTIDE SEQUENCE [LARGE SCALE GENOMIC DNA]</scope>
    <source>
        <strain evidence="2 3">JA2-Mal</strain>
    </source>
</reference>
<protein>
    <submittedName>
        <fullName evidence="2">SUMF1/EgtB/PvdO family nonheme iron enzyme</fullName>
    </submittedName>
</protein>
<evidence type="ECO:0000313" key="3">
    <source>
        <dbReference type="Proteomes" id="UP000802098"/>
    </source>
</evidence>
<dbReference type="EMBL" id="JAAOCD010000002">
    <property type="protein sequence ID" value="NHK98067.1"/>
    <property type="molecule type" value="Genomic_DNA"/>
</dbReference>
<sequence>MRVAGAELLSLALIDARNHTLRWLAAFEARDALSRADGGPSPLALAARAGAWQDRWIARNVCRQRGEAADASALRLPPADAAIDAWLAGAAPAPTPAALRAWLAQTLETTLDLLGSAHADDAGLHVFRCALRHEDRLGEALAERAAALQLHAGGEPPLPWREPPALAAREPLRLPAQRWMLGSRPGGAVPENERWAHEVALPAFEIDARPVSWAAYAEFAEDGGYDRRECWSPAGWAWLQAEGRRAPRHVEQLRGGVLVQRHGELRRAAPAQAALHLSRHEAEAWCRWAGRRLPTEAEWECAAQQAAGRGFAWGEVFEWVAGSARPWPGHAAGASALDPLPARPAAVLRGASWMTRLRQAHPKARRFAPAEADTMFCGFRSCAI</sequence>
<evidence type="ECO:0000313" key="2">
    <source>
        <dbReference type="EMBL" id="NHK98067.1"/>
    </source>
</evidence>
<dbReference type="Pfam" id="PF03781">
    <property type="entry name" value="FGE-sulfatase"/>
    <property type="match status" value="1"/>
</dbReference>
<keyword evidence="3" id="KW-1185">Reference proteome</keyword>
<dbReference type="InterPro" id="IPR016187">
    <property type="entry name" value="CTDL_fold"/>
</dbReference>
<proteinExistence type="predicted"/>
<dbReference type="InterPro" id="IPR042095">
    <property type="entry name" value="SUMF_sf"/>
</dbReference>
<name>A0ABX0HW75_9BURK</name>
<evidence type="ECO:0000259" key="1">
    <source>
        <dbReference type="Pfam" id="PF03781"/>
    </source>
</evidence>